<dbReference type="Proteomes" id="UP000599179">
    <property type="component" value="Unassembled WGS sequence"/>
</dbReference>
<feature type="region of interest" description="Disordered" evidence="1">
    <location>
        <begin position="24"/>
        <end position="56"/>
    </location>
</feature>
<comment type="caution">
    <text evidence="3">The sequence shown here is derived from an EMBL/GenBank/DDBJ whole genome shotgun (WGS) entry which is preliminary data.</text>
</comment>
<dbReference type="EMBL" id="BMGM01000011">
    <property type="protein sequence ID" value="GGE42918.1"/>
    <property type="molecule type" value="Genomic_DNA"/>
</dbReference>
<proteinExistence type="predicted"/>
<feature type="compositionally biased region" description="Basic and acidic residues" evidence="1">
    <location>
        <begin position="27"/>
        <end position="56"/>
    </location>
</feature>
<evidence type="ECO:0000313" key="4">
    <source>
        <dbReference type="Proteomes" id="UP000599179"/>
    </source>
</evidence>
<keyword evidence="4" id="KW-1185">Reference proteome</keyword>
<feature type="signal peptide" evidence="2">
    <location>
        <begin position="1"/>
        <end position="21"/>
    </location>
</feature>
<evidence type="ECO:0000256" key="1">
    <source>
        <dbReference type="SAM" id="MobiDB-lite"/>
    </source>
</evidence>
<gene>
    <name evidence="3" type="ORF">GCM10010832_23570</name>
</gene>
<feature type="chain" id="PRO_5046258817" description="Sensor of ECF-type sigma factor" evidence="2">
    <location>
        <begin position="22"/>
        <end position="178"/>
    </location>
</feature>
<keyword evidence="2" id="KW-0732">Signal</keyword>
<protein>
    <recommendedName>
        <fullName evidence="5">Sensor of ECF-type sigma factor</fullName>
    </recommendedName>
</protein>
<organism evidence="3 4">
    <name type="scientific">Psychroflexus planctonicus</name>
    <dbReference type="NCBI Taxonomy" id="1526575"/>
    <lineage>
        <taxon>Bacteria</taxon>
        <taxon>Pseudomonadati</taxon>
        <taxon>Bacteroidota</taxon>
        <taxon>Flavobacteriia</taxon>
        <taxon>Flavobacteriales</taxon>
        <taxon>Flavobacteriaceae</taxon>
        <taxon>Psychroflexus</taxon>
    </lineage>
</organism>
<dbReference type="RefSeq" id="WP_188459343.1">
    <property type="nucleotide sequence ID" value="NZ_BMGM01000011.1"/>
</dbReference>
<name>A0ABQ1SJC0_9FLAO</name>
<accession>A0ABQ1SJC0</accession>
<sequence length="178" mass="20881">MKTLLNLFLISLLLWSCNPKADQVKAPAEKNTVEQNDKENSAEDKGNENEQKELSDDKIQSLKVAYFTKELNLTTKEAEKFWPIYNKHNQIYKDLGDTEWDAIKKGLREVDTYSDEEAEQLLLRYKKYLNQRLANRISFIDELESVISPKKIMLLKHAEYNFNKKLLKQYRSGEATTK</sequence>
<evidence type="ECO:0008006" key="5">
    <source>
        <dbReference type="Google" id="ProtNLM"/>
    </source>
</evidence>
<reference evidence="4" key="1">
    <citation type="journal article" date="2019" name="Int. J. Syst. Evol. Microbiol.">
        <title>The Global Catalogue of Microorganisms (GCM) 10K type strain sequencing project: providing services to taxonomists for standard genome sequencing and annotation.</title>
        <authorList>
            <consortium name="The Broad Institute Genomics Platform"/>
            <consortium name="The Broad Institute Genome Sequencing Center for Infectious Disease"/>
            <person name="Wu L."/>
            <person name="Ma J."/>
        </authorList>
    </citation>
    <scope>NUCLEOTIDE SEQUENCE [LARGE SCALE GENOMIC DNA]</scope>
    <source>
        <strain evidence="4">CGMCC 1.12931</strain>
    </source>
</reference>
<evidence type="ECO:0000256" key="2">
    <source>
        <dbReference type="SAM" id="SignalP"/>
    </source>
</evidence>
<evidence type="ECO:0000313" key="3">
    <source>
        <dbReference type="EMBL" id="GGE42918.1"/>
    </source>
</evidence>